<dbReference type="GO" id="GO:0005549">
    <property type="term" value="F:odorant binding"/>
    <property type="evidence" value="ECO:0007669"/>
    <property type="project" value="InterPro"/>
</dbReference>
<dbReference type="PANTHER" id="PTHR21137">
    <property type="entry name" value="ODORANT RECEPTOR"/>
    <property type="match status" value="1"/>
</dbReference>
<dbReference type="GO" id="GO:0005886">
    <property type="term" value="C:plasma membrane"/>
    <property type="evidence" value="ECO:0007669"/>
    <property type="project" value="TreeGrafter"/>
</dbReference>
<comment type="subcellular location">
    <subcellularLocation>
        <location evidence="1">Membrane</location>
        <topology evidence="1">Multi-pass membrane protein</topology>
    </subcellularLocation>
</comment>
<evidence type="ECO:0008006" key="11">
    <source>
        <dbReference type="Google" id="ProtNLM"/>
    </source>
</evidence>
<dbReference type="AlphaFoldDB" id="A0A158NMN9"/>
<sequence>MMFQFFGIGIIGILEVFTYTWPAEHLMYMTKDVAEATFNMLENDHFIKVWKCLQIIIMRSQKPVTISIPCLMPTLSLNYFTSYLSTVLSYFTTLRVIMDD</sequence>
<gene>
    <name evidence="9" type="primary">105621975</name>
</gene>
<evidence type="ECO:0000313" key="10">
    <source>
        <dbReference type="Proteomes" id="UP000005205"/>
    </source>
</evidence>
<protein>
    <recommendedName>
        <fullName evidence="11">Odorant receptor</fullName>
    </recommendedName>
</protein>
<name>A0A158NMN9_ATTCE</name>
<reference evidence="9" key="2">
    <citation type="submission" date="2016-04" db="UniProtKB">
        <authorList>
            <consortium name="EnsemblMetazoa"/>
        </authorList>
    </citation>
    <scope>IDENTIFICATION</scope>
</reference>
<dbReference type="Proteomes" id="UP000005205">
    <property type="component" value="Unassembled WGS sequence"/>
</dbReference>
<keyword evidence="4" id="KW-0552">Olfaction</keyword>
<evidence type="ECO:0000256" key="7">
    <source>
        <dbReference type="ARBA" id="ARBA00023170"/>
    </source>
</evidence>
<dbReference type="KEGG" id="acep:105621975"/>
<dbReference type="EnsemblMetazoa" id="XM_012203407.1">
    <property type="protein sequence ID" value="XP_012058797.1"/>
    <property type="gene ID" value="LOC105621975"/>
</dbReference>
<accession>A0A158NMN9</accession>
<proteinExistence type="predicted"/>
<evidence type="ECO:0000256" key="5">
    <source>
        <dbReference type="ARBA" id="ARBA00022989"/>
    </source>
</evidence>
<dbReference type="OrthoDB" id="8185860at2759"/>
<evidence type="ECO:0000256" key="4">
    <source>
        <dbReference type="ARBA" id="ARBA00022725"/>
    </source>
</evidence>
<keyword evidence="5" id="KW-1133">Transmembrane helix</keyword>
<organism evidence="9 10">
    <name type="scientific">Atta cephalotes</name>
    <name type="common">Leafcutter ant</name>
    <dbReference type="NCBI Taxonomy" id="12957"/>
    <lineage>
        <taxon>Eukaryota</taxon>
        <taxon>Metazoa</taxon>
        <taxon>Ecdysozoa</taxon>
        <taxon>Arthropoda</taxon>
        <taxon>Hexapoda</taxon>
        <taxon>Insecta</taxon>
        <taxon>Pterygota</taxon>
        <taxon>Neoptera</taxon>
        <taxon>Endopterygota</taxon>
        <taxon>Hymenoptera</taxon>
        <taxon>Apocrita</taxon>
        <taxon>Aculeata</taxon>
        <taxon>Formicoidea</taxon>
        <taxon>Formicidae</taxon>
        <taxon>Myrmicinae</taxon>
        <taxon>Atta</taxon>
    </lineage>
</organism>
<reference evidence="10" key="1">
    <citation type="journal article" date="2011" name="PLoS Genet.">
        <title>The genome sequence of the leaf-cutter ant Atta cephalotes reveals insights into its obligate symbiotic lifestyle.</title>
        <authorList>
            <person name="Suen G."/>
            <person name="Teiling C."/>
            <person name="Li L."/>
            <person name="Holt C."/>
            <person name="Abouheif E."/>
            <person name="Bornberg-Bauer E."/>
            <person name="Bouffard P."/>
            <person name="Caldera E.J."/>
            <person name="Cash E."/>
            <person name="Cavanaugh A."/>
            <person name="Denas O."/>
            <person name="Elhaik E."/>
            <person name="Fave M.J."/>
            <person name="Gadau J."/>
            <person name="Gibson J.D."/>
            <person name="Graur D."/>
            <person name="Grubbs K.J."/>
            <person name="Hagen D.E."/>
            <person name="Harkins T.T."/>
            <person name="Helmkampf M."/>
            <person name="Hu H."/>
            <person name="Johnson B.R."/>
            <person name="Kim J."/>
            <person name="Marsh S.E."/>
            <person name="Moeller J.A."/>
            <person name="Munoz-Torres M.C."/>
            <person name="Murphy M.C."/>
            <person name="Naughton M.C."/>
            <person name="Nigam S."/>
            <person name="Overson R."/>
            <person name="Rajakumar R."/>
            <person name="Reese J.T."/>
            <person name="Scott J.J."/>
            <person name="Smith C.R."/>
            <person name="Tao S."/>
            <person name="Tsutsui N.D."/>
            <person name="Viljakainen L."/>
            <person name="Wissler L."/>
            <person name="Yandell M.D."/>
            <person name="Zimmer F."/>
            <person name="Taylor J."/>
            <person name="Slater S.C."/>
            <person name="Clifton S.W."/>
            <person name="Warren W.C."/>
            <person name="Elsik C.G."/>
            <person name="Smith C.D."/>
            <person name="Weinstock G.M."/>
            <person name="Gerardo N.M."/>
            <person name="Currie C.R."/>
        </authorList>
    </citation>
    <scope>NUCLEOTIDE SEQUENCE [LARGE SCALE GENOMIC DNA]</scope>
</reference>
<dbReference type="EMBL" id="ADTU01020647">
    <property type="status" value="NOT_ANNOTATED_CDS"/>
    <property type="molecule type" value="Genomic_DNA"/>
</dbReference>
<dbReference type="GO" id="GO:0004984">
    <property type="term" value="F:olfactory receptor activity"/>
    <property type="evidence" value="ECO:0007669"/>
    <property type="project" value="InterPro"/>
</dbReference>
<keyword evidence="2" id="KW-0716">Sensory transduction</keyword>
<dbReference type="GO" id="GO:0007165">
    <property type="term" value="P:signal transduction"/>
    <property type="evidence" value="ECO:0007669"/>
    <property type="project" value="UniProtKB-KW"/>
</dbReference>
<dbReference type="Pfam" id="PF02949">
    <property type="entry name" value="7tm_6"/>
    <property type="match status" value="1"/>
</dbReference>
<keyword evidence="7" id="KW-0675">Receptor</keyword>
<dbReference type="InParanoid" id="A0A158NMN9"/>
<evidence type="ECO:0000256" key="1">
    <source>
        <dbReference type="ARBA" id="ARBA00004141"/>
    </source>
</evidence>
<evidence type="ECO:0000256" key="3">
    <source>
        <dbReference type="ARBA" id="ARBA00022692"/>
    </source>
</evidence>
<evidence type="ECO:0000313" key="9">
    <source>
        <dbReference type="EnsemblMetazoa" id="XP_012058797.1"/>
    </source>
</evidence>
<keyword evidence="3" id="KW-0812">Transmembrane</keyword>
<evidence type="ECO:0000256" key="6">
    <source>
        <dbReference type="ARBA" id="ARBA00023136"/>
    </source>
</evidence>
<dbReference type="InterPro" id="IPR004117">
    <property type="entry name" value="7tm6_olfct_rcpt"/>
</dbReference>
<keyword evidence="6" id="KW-0472">Membrane</keyword>
<evidence type="ECO:0000256" key="2">
    <source>
        <dbReference type="ARBA" id="ARBA00022606"/>
    </source>
</evidence>
<keyword evidence="8" id="KW-0807">Transducer</keyword>
<keyword evidence="10" id="KW-1185">Reference proteome</keyword>
<evidence type="ECO:0000256" key="8">
    <source>
        <dbReference type="ARBA" id="ARBA00023224"/>
    </source>
</evidence>